<dbReference type="HAMAP" id="MF_00374">
    <property type="entry name" value="Ribosomal_uL29"/>
    <property type="match status" value="1"/>
</dbReference>
<sequence>MKHISFGWYLLLSHRAIAEARLHFAAAIAKFPESNFLLRELAAAAVLGDALPQPGDDGHTLHRTADGTWAHVTPPEPAFYAITCDVWETYAAIRFQRPKAFLSEIEPELLAAGMSPHAFIPSVQIGSGSAPSGLILEHRLVHDIELLKLLHGMDFLAPGVALQAIEACNRTLRSAPRAREGVLQPTVDQWHGLFPFYNRRLHVHPCPRLEQALKPAVEMTMQLLHSPSRRAQTRAGGVLSTGGVLVIDDILTHTALTELRDFAELSTVWYQERDNSLGAALNTGFSTPLLAQIAEGLRELLGDVLCDLPLTDLRAIKFNQELPASIRLQADQAAVTVNLWITPGSADLKDSNGGLTVYDASVEMDNSINDKRMLEDLVQQLDGEHVLTAYEQRGALEVLSTRQGRDSDKGRGPTHPHPRRLPCNSPSVQDYNAQLQLQVADIENSKIQAQVCGSRQTGGKCAMKVKAYELRNKTSKELLKELDEMKSELAQLRVAKVSGGAASKLAKIKTVRKAIARILTVYNQKQKAEARKQYKGKKYMPLDLRPKKTRKIRQALKAEQKYAKTARTKTRESNFPMRRFAVSM</sequence>
<keyword evidence="3" id="KW-0687">Ribonucleoprotein</keyword>
<proteinExistence type="inferred from homology"/>
<evidence type="ECO:0000256" key="6">
    <source>
        <dbReference type="SAM" id="SignalP"/>
    </source>
</evidence>
<comment type="similarity">
    <text evidence="1">Belongs to the universal ribosomal protein uL29 family.</text>
</comment>
<dbReference type="PROSITE" id="PS00579">
    <property type="entry name" value="RIBOSOMAL_L29"/>
    <property type="match status" value="1"/>
</dbReference>
<evidence type="ECO:0000256" key="2">
    <source>
        <dbReference type="ARBA" id="ARBA00022980"/>
    </source>
</evidence>
<evidence type="ECO:0000256" key="1">
    <source>
        <dbReference type="ARBA" id="ARBA00009254"/>
    </source>
</evidence>
<dbReference type="NCBIfam" id="TIGR00012">
    <property type="entry name" value="L29"/>
    <property type="match status" value="1"/>
</dbReference>
<accession>A0ABP0SLL6</accession>
<feature type="chain" id="PRO_5047435453" evidence="6">
    <location>
        <begin position="21"/>
        <end position="584"/>
    </location>
</feature>
<dbReference type="Proteomes" id="UP001642464">
    <property type="component" value="Unassembled WGS sequence"/>
</dbReference>
<dbReference type="InterPro" id="IPR036049">
    <property type="entry name" value="Ribosomal_uL29_sf"/>
</dbReference>
<dbReference type="InterPro" id="IPR018254">
    <property type="entry name" value="Ribosomal_uL29_CS"/>
</dbReference>
<feature type="coiled-coil region" evidence="4">
    <location>
        <begin position="465"/>
        <end position="495"/>
    </location>
</feature>
<name>A0ABP0SLL6_9DINO</name>
<protein>
    <submittedName>
        <fullName evidence="7">60S ribosomal protein L35</fullName>
    </submittedName>
</protein>
<comment type="caution">
    <text evidence="7">The sequence shown here is derived from an EMBL/GenBank/DDBJ whole genome shotgun (WGS) entry which is preliminary data.</text>
</comment>
<reference evidence="7 8" key="1">
    <citation type="submission" date="2024-02" db="EMBL/GenBank/DDBJ databases">
        <authorList>
            <person name="Chen Y."/>
            <person name="Shah S."/>
            <person name="Dougan E. K."/>
            <person name="Thang M."/>
            <person name="Chan C."/>
        </authorList>
    </citation>
    <scope>NUCLEOTIDE SEQUENCE [LARGE SCALE GENOMIC DNA]</scope>
</reference>
<dbReference type="Pfam" id="PF00831">
    <property type="entry name" value="Ribosomal_L29"/>
    <property type="match status" value="1"/>
</dbReference>
<keyword evidence="4" id="KW-0175">Coiled coil</keyword>
<dbReference type="Gene3D" id="1.10.287.310">
    <property type="match status" value="1"/>
</dbReference>
<evidence type="ECO:0000313" key="8">
    <source>
        <dbReference type="Proteomes" id="UP001642464"/>
    </source>
</evidence>
<dbReference type="InterPro" id="IPR045059">
    <property type="entry name" value="Ribosomal_uL29_euk"/>
</dbReference>
<dbReference type="PANTHER" id="PTHR45722:SF2">
    <property type="entry name" value="LARGE RIBOSOMAL SUBUNIT PROTEIN UL29-RELATED"/>
    <property type="match status" value="1"/>
</dbReference>
<dbReference type="GO" id="GO:0005840">
    <property type="term" value="C:ribosome"/>
    <property type="evidence" value="ECO:0007669"/>
    <property type="project" value="UniProtKB-KW"/>
</dbReference>
<gene>
    <name evidence="7" type="ORF">SCF082_LOCUS52463</name>
</gene>
<evidence type="ECO:0000313" key="7">
    <source>
        <dbReference type="EMBL" id="CAK9113161.1"/>
    </source>
</evidence>
<dbReference type="InterPro" id="IPR001854">
    <property type="entry name" value="Ribosomal_uL29"/>
</dbReference>
<dbReference type="SUPFAM" id="SSF46561">
    <property type="entry name" value="Ribosomal protein L29 (L29p)"/>
    <property type="match status" value="1"/>
</dbReference>
<keyword evidence="2 7" id="KW-0689">Ribosomal protein</keyword>
<evidence type="ECO:0000256" key="5">
    <source>
        <dbReference type="SAM" id="MobiDB-lite"/>
    </source>
</evidence>
<dbReference type="Gene3D" id="6.10.250.3450">
    <property type="match status" value="1"/>
</dbReference>
<keyword evidence="6" id="KW-0732">Signal</keyword>
<evidence type="ECO:0000256" key="4">
    <source>
        <dbReference type="SAM" id="Coils"/>
    </source>
</evidence>
<feature type="region of interest" description="Disordered" evidence="5">
    <location>
        <begin position="398"/>
        <end position="427"/>
    </location>
</feature>
<organism evidence="7 8">
    <name type="scientific">Durusdinium trenchii</name>
    <dbReference type="NCBI Taxonomy" id="1381693"/>
    <lineage>
        <taxon>Eukaryota</taxon>
        <taxon>Sar</taxon>
        <taxon>Alveolata</taxon>
        <taxon>Dinophyceae</taxon>
        <taxon>Suessiales</taxon>
        <taxon>Symbiodiniaceae</taxon>
        <taxon>Durusdinium</taxon>
    </lineage>
</organism>
<dbReference type="PANTHER" id="PTHR45722">
    <property type="entry name" value="60S RIBOSOMAL PROTEIN L35"/>
    <property type="match status" value="1"/>
</dbReference>
<feature type="signal peptide" evidence="6">
    <location>
        <begin position="1"/>
        <end position="20"/>
    </location>
</feature>
<keyword evidence="8" id="KW-1185">Reference proteome</keyword>
<evidence type="ECO:0000256" key="3">
    <source>
        <dbReference type="ARBA" id="ARBA00023274"/>
    </source>
</evidence>
<dbReference type="EMBL" id="CAXAMM010044106">
    <property type="protein sequence ID" value="CAK9113161.1"/>
    <property type="molecule type" value="Genomic_DNA"/>
</dbReference>
<dbReference type="CDD" id="cd00427">
    <property type="entry name" value="Ribosomal_L29_HIP"/>
    <property type="match status" value="1"/>
</dbReference>